<protein>
    <submittedName>
        <fullName evidence="2">Alpha/beta-hydrolase</fullName>
    </submittedName>
</protein>
<dbReference type="Gene3D" id="3.40.50.1820">
    <property type="entry name" value="alpha/beta hydrolase"/>
    <property type="match status" value="1"/>
</dbReference>
<gene>
    <name evidence="2" type="ORF">A7U60_g4348</name>
</gene>
<dbReference type="AlphaFoldDB" id="A0A9Q5N996"/>
<keyword evidence="3" id="KW-1185">Reference proteome</keyword>
<proteinExistence type="predicted"/>
<feature type="domain" description="AB hydrolase-1" evidence="1">
    <location>
        <begin position="33"/>
        <end position="274"/>
    </location>
</feature>
<comment type="caution">
    <text evidence="2">The sequence shown here is derived from an EMBL/GenBank/DDBJ whole genome shotgun (WGS) entry which is preliminary data.</text>
</comment>
<dbReference type="PRINTS" id="PR00111">
    <property type="entry name" value="ABHYDROLASE"/>
</dbReference>
<organism evidence="2 3">
    <name type="scientific">Sanghuangporus baumii</name>
    <name type="common">Phellinus baumii</name>
    <dbReference type="NCBI Taxonomy" id="108892"/>
    <lineage>
        <taxon>Eukaryota</taxon>
        <taxon>Fungi</taxon>
        <taxon>Dikarya</taxon>
        <taxon>Basidiomycota</taxon>
        <taxon>Agaricomycotina</taxon>
        <taxon>Agaricomycetes</taxon>
        <taxon>Hymenochaetales</taxon>
        <taxon>Hymenochaetaceae</taxon>
        <taxon>Sanghuangporus</taxon>
    </lineage>
</organism>
<evidence type="ECO:0000313" key="2">
    <source>
        <dbReference type="EMBL" id="OCB88533.1"/>
    </source>
</evidence>
<dbReference type="InterPro" id="IPR000073">
    <property type="entry name" value="AB_hydrolase_1"/>
</dbReference>
<accession>A0A9Q5N996</accession>
<sequence>MPFLKVSSTLTFHYLIPSCPDHDHPYLDDDKPTLLLLHPRLFDSYFFAPQWRDARLARGYNLLAIDHHYHGKTKAVLDDKPYDFLMVAADLLKALDKLHVKKCHIFGNSLGAAIAFRIYILRPQLVESVILCSKESPVESEENKEQYRLLRDACFEFDDEGNDRLASDVVYGLHYIYFGEETGADAIIEEWVATSNFRPSNRKLITKVFSSLLDRVPLSSEQAESITCPVLIIHGGADVPYPVPNAHDLYNSLPNAQREMVIIPDAPHYLSWTHVRQVNDATVRFLDRITGVDSEALAKLPASELPNKEPSL</sequence>
<dbReference type="SUPFAM" id="SSF53474">
    <property type="entry name" value="alpha/beta-Hydrolases"/>
    <property type="match status" value="1"/>
</dbReference>
<evidence type="ECO:0000259" key="1">
    <source>
        <dbReference type="Pfam" id="PF00561"/>
    </source>
</evidence>
<dbReference type="Proteomes" id="UP000757232">
    <property type="component" value="Unassembled WGS sequence"/>
</dbReference>
<dbReference type="InterPro" id="IPR029058">
    <property type="entry name" value="AB_hydrolase_fold"/>
</dbReference>
<dbReference type="OrthoDB" id="19657at2759"/>
<dbReference type="PANTHER" id="PTHR43433:SF10">
    <property type="entry name" value="AB HYDROLASE-1 DOMAIN-CONTAINING PROTEIN"/>
    <property type="match status" value="1"/>
</dbReference>
<evidence type="ECO:0000313" key="3">
    <source>
        <dbReference type="Proteomes" id="UP000757232"/>
    </source>
</evidence>
<reference evidence="2" key="1">
    <citation type="submission" date="2016-06" db="EMBL/GenBank/DDBJ databases">
        <title>Draft Genome sequence of the fungus Inonotus baumii.</title>
        <authorList>
            <person name="Zhu H."/>
            <person name="Lin W."/>
        </authorList>
    </citation>
    <scope>NUCLEOTIDE SEQUENCE</scope>
    <source>
        <strain evidence="2">821</strain>
    </source>
</reference>
<dbReference type="InterPro" id="IPR050471">
    <property type="entry name" value="AB_hydrolase"/>
</dbReference>
<dbReference type="Pfam" id="PF00561">
    <property type="entry name" value="Abhydrolase_1"/>
    <property type="match status" value="1"/>
</dbReference>
<dbReference type="PANTHER" id="PTHR43433">
    <property type="entry name" value="HYDROLASE, ALPHA/BETA FOLD FAMILY PROTEIN"/>
    <property type="match status" value="1"/>
</dbReference>
<name>A0A9Q5N996_SANBA</name>
<dbReference type="EMBL" id="LNZH02000177">
    <property type="protein sequence ID" value="OCB88533.1"/>
    <property type="molecule type" value="Genomic_DNA"/>
</dbReference>